<reference evidence="1 2" key="1">
    <citation type="journal article" date="2012" name="BMC Genomics">
        <title>The Caulobacter crescentus phage phiCbK: genomics of a canonical phage.</title>
        <authorList>
            <person name="Gill J.J."/>
            <person name="Berry J.D."/>
            <person name="Russell W.K."/>
            <person name="Lessor L."/>
            <person name="Escobar Garcia D.A."/>
            <person name="Hernandez D."/>
            <person name="Kane A."/>
            <person name="Keene J."/>
            <person name="Maddox M."/>
            <person name="Martin R."/>
            <person name="Mohan S."/>
            <person name="Thorn A.M."/>
            <person name="Russell D.H."/>
            <person name="Young R."/>
        </authorList>
    </citation>
    <scope>NUCLEOTIDE SEQUENCE [LARGE SCALE GENOMIC DNA]</scope>
</reference>
<dbReference type="EMBL" id="JX100814">
    <property type="protein sequence ID" value="AFU86604.1"/>
    <property type="molecule type" value="Genomic_DNA"/>
</dbReference>
<protein>
    <submittedName>
        <fullName evidence="1">Uncharacterized protein</fullName>
    </submittedName>
</protein>
<dbReference type="Proteomes" id="UP000000461">
    <property type="component" value="Segment"/>
</dbReference>
<dbReference type="KEGG" id="vg:13995903"/>
<accession>K4JN16</accession>
<proteinExistence type="predicted"/>
<organism evidence="1 2">
    <name type="scientific">Caulobacter phage CcrRogue</name>
    <dbReference type="NCBI Taxonomy" id="2927986"/>
    <lineage>
        <taxon>Viruses</taxon>
        <taxon>Duplodnaviria</taxon>
        <taxon>Heunggongvirae</taxon>
        <taxon>Uroviricota</taxon>
        <taxon>Caudoviricetes</taxon>
        <taxon>Jeanschmidtviridae</taxon>
        <taxon>Poindextervirus</taxon>
        <taxon>Poindextervirus rogue</taxon>
    </lineage>
</organism>
<gene>
    <name evidence="1" type="ORF">CcrRogue_gp122</name>
</gene>
<evidence type="ECO:0000313" key="2">
    <source>
        <dbReference type="Proteomes" id="UP000000461"/>
    </source>
</evidence>
<evidence type="ECO:0000313" key="1">
    <source>
        <dbReference type="EMBL" id="AFU86604.1"/>
    </source>
</evidence>
<sequence length="252" mass="27889">MTLLVSRRVPFPTRPKGGFLYALVTDETQSIQIGLGHESASGLNVTHVMTFNLKPGFAYEVADKIEREGFSFKAGKLAPLFGVDKTLDLTTDDMFVAGGEMKSVTSLLAEAIRMAHDAVWGHPEDWKVDEVSLGDGRLIWLAYDSAIDKIRLGIGYYDDTNTAILGDQSFSVNQRMAGDFVVDAYTKPGVMFFYALPPRWPLSMARHIGHENKQKVAKAFLKMADRVWRGEVKTTGRRLLTDAEIAAANGQK</sequence>
<name>K4JN16_9CAUD</name>
<keyword evidence="2" id="KW-1185">Reference proteome</keyword>
<dbReference type="OrthoDB" id="24651at10239"/>